<dbReference type="EMBL" id="CP159253">
    <property type="protein sequence ID" value="XCG49669.1"/>
    <property type="molecule type" value="Genomic_DNA"/>
</dbReference>
<feature type="domain" description="YscD cytoplasmic" evidence="3">
    <location>
        <begin position="21"/>
        <end position="111"/>
    </location>
</feature>
<dbReference type="InterPro" id="IPR012843">
    <property type="entry name" value="YscD"/>
</dbReference>
<keyword evidence="2" id="KW-1133">Transmembrane helix</keyword>
<dbReference type="InterPro" id="IPR032030">
    <property type="entry name" value="YscD_cytoplasmic_dom"/>
</dbReference>
<keyword evidence="2" id="KW-0472">Membrane</keyword>
<feature type="transmembrane region" description="Helical" evidence="2">
    <location>
        <begin position="158"/>
        <end position="179"/>
    </location>
</feature>
<dbReference type="InterPro" id="IPR053946">
    <property type="entry name" value="YscD_ppl_3rd"/>
</dbReference>
<evidence type="ECO:0000259" key="4">
    <source>
        <dbReference type="Pfam" id="PF21934"/>
    </source>
</evidence>
<reference evidence="5" key="1">
    <citation type="submission" date="2024-06" db="EMBL/GenBank/DDBJ databases">
        <title>Mesorhizobium karijinii sp. nov., a symbiont of the iconic Swainsona formosa from arid Australia.</title>
        <authorList>
            <person name="Hill Y.J."/>
            <person name="Watkin E.L.J."/>
            <person name="O'Hara G.W."/>
            <person name="Terpolilli J."/>
            <person name="Tye M.L."/>
            <person name="Kohlmeier M.G."/>
        </authorList>
    </citation>
    <scope>NUCLEOTIDE SEQUENCE</scope>
    <source>
        <strain evidence="5">WSM2240</strain>
    </source>
</reference>
<sequence>MRDTAMKYASLAGDDAKLILRVLSGSNRDAETPLEEGVWLIGASDTDDLTFADPELAATHLRITVEAGHIHVIALAPGVRIGTKDLPVGNLTVLDLLTPVQVGRTIFGIGPAGSSFPEVDSIGNREPDTSAPPATREPASALIGRQIHLVAGSIPRRLRLGTIACTLLIMPVVVFWAALGRVPPSASHASPATDPMGNVRQIIRELNVVEHVKITSVDDKVVIEGDFRAGVDAELRAALNNAGFEAEVISKPPTTLSDSQLIDLVTTVISGFGIEGSVRVIGAGEIAITGYGPGDATVEAALHRLRQDVPGLTEIENAIVTPDGARVFLETAITARLRRSIHILTKADGVFVSGALAPIDFEDWQKVASRFQERFAPYIPLETQFTPVILPAPRGVHLGRTPFIVVENGTRLKIGDSLESLGQIVDIDRGGISVRIGGDDMHVPYPSKPKWTVEEEKG</sequence>
<dbReference type="InterPro" id="IPR008984">
    <property type="entry name" value="SMAD_FHA_dom_sf"/>
</dbReference>
<name>A0AAU8CTK7_9HYPH</name>
<feature type="region of interest" description="Disordered" evidence="1">
    <location>
        <begin position="118"/>
        <end position="137"/>
    </location>
</feature>
<dbReference type="Gene3D" id="2.60.200.20">
    <property type="match status" value="1"/>
</dbReference>
<protein>
    <submittedName>
        <fullName evidence="5">Type III secretion system inner membrane ring subunit SctD</fullName>
    </submittedName>
</protein>
<organism evidence="5">
    <name type="scientific">Mesorhizobium sp. WSM2240</name>
    <dbReference type="NCBI Taxonomy" id="3228851"/>
    <lineage>
        <taxon>Bacteria</taxon>
        <taxon>Pseudomonadati</taxon>
        <taxon>Pseudomonadota</taxon>
        <taxon>Alphaproteobacteria</taxon>
        <taxon>Hyphomicrobiales</taxon>
        <taxon>Phyllobacteriaceae</taxon>
        <taxon>Mesorhizobium</taxon>
    </lineage>
</organism>
<evidence type="ECO:0000313" key="5">
    <source>
        <dbReference type="EMBL" id="XCG49669.1"/>
    </source>
</evidence>
<accession>A0AAU8CTK7</accession>
<feature type="domain" description="YscD-like Bon-like" evidence="4">
    <location>
        <begin position="335"/>
        <end position="384"/>
    </location>
</feature>
<gene>
    <name evidence="5" type="primary">sctD</name>
    <name evidence="5" type="ORF">ABVK50_03425</name>
</gene>
<proteinExistence type="predicted"/>
<evidence type="ECO:0000259" key="3">
    <source>
        <dbReference type="Pfam" id="PF16697"/>
    </source>
</evidence>
<evidence type="ECO:0000256" key="1">
    <source>
        <dbReference type="SAM" id="MobiDB-lite"/>
    </source>
</evidence>
<dbReference type="RefSeq" id="WP_353642799.1">
    <property type="nucleotide sequence ID" value="NZ_CP159253.1"/>
</dbReference>
<evidence type="ECO:0000256" key="2">
    <source>
        <dbReference type="SAM" id="Phobius"/>
    </source>
</evidence>
<dbReference type="NCBIfam" id="TIGR02500">
    <property type="entry name" value="type_III_yscD"/>
    <property type="match status" value="1"/>
</dbReference>
<dbReference type="AlphaFoldDB" id="A0AAU8CTK7"/>
<dbReference type="Pfam" id="PF21934">
    <property type="entry name" value="Yop-YscD_ppl_3rd"/>
    <property type="match status" value="1"/>
</dbReference>
<dbReference type="SUPFAM" id="SSF49879">
    <property type="entry name" value="SMAD/FHA domain"/>
    <property type="match status" value="1"/>
</dbReference>
<dbReference type="Pfam" id="PF16697">
    <property type="entry name" value="Yop-YscD_cpl"/>
    <property type="match status" value="1"/>
</dbReference>
<keyword evidence="2" id="KW-0812">Transmembrane</keyword>